<dbReference type="Pfam" id="PF00486">
    <property type="entry name" value="Trans_reg_C"/>
    <property type="match status" value="1"/>
</dbReference>
<keyword evidence="12" id="KW-1185">Reference proteome</keyword>
<dbReference type="AlphaFoldDB" id="A0A1C1A6N8"/>
<gene>
    <name evidence="11" type="ORF">A8709_01955</name>
</gene>
<dbReference type="InterPro" id="IPR011006">
    <property type="entry name" value="CheY-like_superfamily"/>
</dbReference>
<feature type="domain" description="OmpR/PhoB-type" evidence="10">
    <location>
        <begin position="139"/>
        <end position="240"/>
    </location>
</feature>
<sequence length="244" mass="27934">MVIHKGACPYVTTVLVVDDDLNICKITKLYLEKSGYEVVTANDGEQALTRFKEIQPDFIVLDIMLPKRDGWSVCQNIRAQSDVPILMLTARGHVDERVEGLQMGADDYLVKPFDPNELVARVTSILRRTGLRTQVMPVPHLYESGSLRIDSLGHEVTVEGQVVPLPKKEYELLLFFVRNPNQVFTREDLITKIWGWDFEGEDRVVDLYIKRLREKLTAHSERKEDWSIRTVWGVGYKFEGPGAC</sequence>
<dbReference type="OrthoDB" id="9790442at2"/>
<dbReference type="InterPro" id="IPR001789">
    <property type="entry name" value="Sig_transdc_resp-reg_receiver"/>
</dbReference>
<keyword evidence="2 7" id="KW-0597">Phosphoprotein</keyword>
<dbReference type="Gene3D" id="1.10.10.10">
    <property type="entry name" value="Winged helix-like DNA-binding domain superfamily/Winged helix DNA-binding domain"/>
    <property type="match status" value="1"/>
</dbReference>
<evidence type="ECO:0000256" key="3">
    <source>
        <dbReference type="ARBA" id="ARBA00023012"/>
    </source>
</evidence>
<evidence type="ECO:0000256" key="7">
    <source>
        <dbReference type="PROSITE-ProRule" id="PRU00169"/>
    </source>
</evidence>
<dbReference type="FunFam" id="1.10.10.10:FF:000018">
    <property type="entry name" value="DNA-binding response regulator ResD"/>
    <property type="match status" value="1"/>
</dbReference>
<dbReference type="PANTHER" id="PTHR48111:SF21">
    <property type="entry name" value="DNA-BINDING DUAL MASTER TRANSCRIPTIONAL REGULATOR RPAA"/>
    <property type="match status" value="1"/>
</dbReference>
<dbReference type="InterPro" id="IPR039420">
    <property type="entry name" value="WalR-like"/>
</dbReference>
<evidence type="ECO:0000256" key="1">
    <source>
        <dbReference type="ARBA" id="ARBA00004496"/>
    </source>
</evidence>
<dbReference type="GO" id="GO:0005829">
    <property type="term" value="C:cytosol"/>
    <property type="evidence" value="ECO:0007669"/>
    <property type="project" value="TreeGrafter"/>
</dbReference>
<dbReference type="EMBL" id="LYPC01000011">
    <property type="protein sequence ID" value="OCT16227.1"/>
    <property type="molecule type" value="Genomic_DNA"/>
</dbReference>
<proteinExistence type="predicted"/>
<dbReference type="SUPFAM" id="SSF46894">
    <property type="entry name" value="C-terminal effector domain of the bipartite response regulators"/>
    <property type="match status" value="1"/>
</dbReference>
<dbReference type="GO" id="GO:0006355">
    <property type="term" value="P:regulation of DNA-templated transcription"/>
    <property type="evidence" value="ECO:0007669"/>
    <property type="project" value="InterPro"/>
</dbReference>
<dbReference type="InterPro" id="IPR036388">
    <property type="entry name" value="WH-like_DNA-bd_sf"/>
</dbReference>
<dbReference type="InterPro" id="IPR001867">
    <property type="entry name" value="OmpR/PhoB-type_DNA-bd"/>
</dbReference>
<dbReference type="CDD" id="cd17574">
    <property type="entry name" value="REC_OmpR"/>
    <property type="match status" value="1"/>
</dbReference>
<dbReference type="PANTHER" id="PTHR48111">
    <property type="entry name" value="REGULATOR OF RPOS"/>
    <property type="match status" value="1"/>
</dbReference>
<evidence type="ECO:0000256" key="2">
    <source>
        <dbReference type="ARBA" id="ARBA00022553"/>
    </source>
</evidence>
<dbReference type="InterPro" id="IPR016032">
    <property type="entry name" value="Sig_transdc_resp-reg_C-effctor"/>
</dbReference>
<dbReference type="SMART" id="SM00862">
    <property type="entry name" value="Trans_reg_C"/>
    <property type="match status" value="1"/>
</dbReference>
<dbReference type="GO" id="GO:0000976">
    <property type="term" value="F:transcription cis-regulatory region binding"/>
    <property type="evidence" value="ECO:0007669"/>
    <property type="project" value="TreeGrafter"/>
</dbReference>
<dbReference type="GO" id="GO:0000156">
    <property type="term" value="F:phosphorelay response regulator activity"/>
    <property type="evidence" value="ECO:0007669"/>
    <property type="project" value="TreeGrafter"/>
</dbReference>
<dbReference type="Proteomes" id="UP000093309">
    <property type="component" value="Unassembled WGS sequence"/>
</dbReference>
<keyword evidence="3" id="KW-0902">Two-component regulatory system</keyword>
<feature type="modified residue" description="4-aspartylphosphate" evidence="7">
    <location>
        <position position="62"/>
    </location>
</feature>
<dbReference type="SMART" id="SM00448">
    <property type="entry name" value="REC"/>
    <property type="match status" value="1"/>
</dbReference>
<dbReference type="GO" id="GO:0032993">
    <property type="term" value="C:protein-DNA complex"/>
    <property type="evidence" value="ECO:0007669"/>
    <property type="project" value="TreeGrafter"/>
</dbReference>
<evidence type="ECO:0000256" key="6">
    <source>
        <dbReference type="ARBA" id="ARBA00023163"/>
    </source>
</evidence>
<feature type="DNA-binding region" description="OmpR/PhoB-type" evidence="8">
    <location>
        <begin position="139"/>
        <end position="240"/>
    </location>
</feature>
<dbReference type="SUPFAM" id="SSF52172">
    <property type="entry name" value="CheY-like"/>
    <property type="match status" value="1"/>
</dbReference>
<dbReference type="Gene3D" id="3.40.50.2300">
    <property type="match status" value="1"/>
</dbReference>
<evidence type="ECO:0000313" key="12">
    <source>
        <dbReference type="Proteomes" id="UP000093309"/>
    </source>
</evidence>
<organism evidence="11 12">
    <name type="scientific">Paenibacillus pectinilyticus</name>
    <dbReference type="NCBI Taxonomy" id="512399"/>
    <lineage>
        <taxon>Bacteria</taxon>
        <taxon>Bacillati</taxon>
        <taxon>Bacillota</taxon>
        <taxon>Bacilli</taxon>
        <taxon>Bacillales</taxon>
        <taxon>Paenibacillaceae</taxon>
        <taxon>Paenibacillus</taxon>
    </lineage>
</organism>
<evidence type="ECO:0000259" key="10">
    <source>
        <dbReference type="PROSITE" id="PS51755"/>
    </source>
</evidence>
<dbReference type="PROSITE" id="PS50110">
    <property type="entry name" value="RESPONSE_REGULATORY"/>
    <property type="match status" value="1"/>
</dbReference>
<name>A0A1C1A6N8_9BACL</name>
<dbReference type="Pfam" id="PF00072">
    <property type="entry name" value="Response_reg"/>
    <property type="match status" value="1"/>
</dbReference>
<keyword evidence="4" id="KW-0805">Transcription regulation</keyword>
<dbReference type="Gene3D" id="6.10.250.690">
    <property type="match status" value="1"/>
</dbReference>
<keyword evidence="6" id="KW-0804">Transcription</keyword>
<comment type="caution">
    <text evidence="11">The sequence shown here is derived from an EMBL/GenBank/DDBJ whole genome shotgun (WGS) entry which is preliminary data.</text>
</comment>
<comment type="subcellular location">
    <subcellularLocation>
        <location evidence="1">Cytoplasm</location>
    </subcellularLocation>
</comment>
<evidence type="ECO:0000256" key="8">
    <source>
        <dbReference type="PROSITE-ProRule" id="PRU01091"/>
    </source>
</evidence>
<dbReference type="FunFam" id="3.40.50.2300:FF:000001">
    <property type="entry name" value="DNA-binding response regulator PhoB"/>
    <property type="match status" value="1"/>
</dbReference>
<dbReference type="RefSeq" id="WP_065851002.1">
    <property type="nucleotide sequence ID" value="NZ_LYPC01000011.1"/>
</dbReference>
<dbReference type="STRING" id="512399.A8709_01955"/>
<keyword evidence="5 8" id="KW-0238">DNA-binding</keyword>
<evidence type="ECO:0000259" key="9">
    <source>
        <dbReference type="PROSITE" id="PS50110"/>
    </source>
</evidence>
<dbReference type="PROSITE" id="PS51755">
    <property type="entry name" value="OMPR_PHOB"/>
    <property type="match status" value="1"/>
</dbReference>
<evidence type="ECO:0000313" key="11">
    <source>
        <dbReference type="EMBL" id="OCT16227.1"/>
    </source>
</evidence>
<evidence type="ECO:0000256" key="4">
    <source>
        <dbReference type="ARBA" id="ARBA00023015"/>
    </source>
</evidence>
<dbReference type="CDD" id="cd00383">
    <property type="entry name" value="trans_reg_C"/>
    <property type="match status" value="1"/>
</dbReference>
<evidence type="ECO:0008006" key="13">
    <source>
        <dbReference type="Google" id="ProtNLM"/>
    </source>
</evidence>
<evidence type="ECO:0000256" key="5">
    <source>
        <dbReference type="ARBA" id="ARBA00023125"/>
    </source>
</evidence>
<reference evidence="12" key="1">
    <citation type="submission" date="2016-05" db="EMBL/GenBank/DDBJ databases">
        <title>Paenibacillus oryzae. sp. nov., isolated from the rice root.</title>
        <authorList>
            <person name="Zhang J."/>
            <person name="Zhang X."/>
        </authorList>
    </citation>
    <scope>NUCLEOTIDE SEQUENCE [LARGE SCALE GENOMIC DNA]</scope>
    <source>
        <strain evidence="12">KCTC13222</strain>
    </source>
</reference>
<protein>
    <recommendedName>
        <fullName evidence="13">DNA-binding response regulator</fullName>
    </recommendedName>
</protein>
<feature type="domain" description="Response regulatory" evidence="9">
    <location>
        <begin position="13"/>
        <end position="126"/>
    </location>
</feature>
<accession>A0A1C1A6N8</accession>